<dbReference type="AlphaFoldDB" id="A0A5N5TH52"/>
<dbReference type="EMBL" id="SEYY01001238">
    <property type="protein sequence ID" value="KAB7505418.1"/>
    <property type="molecule type" value="Genomic_DNA"/>
</dbReference>
<accession>A0A5N5TH52</accession>
<gene>
    <name evidence="1" type="ORF">Anas_01659</name>
</gene>
<evidence type="ECO:0000313" key="2">
    <source>
        <dbReference type="Proteomes" id="UP000326759"/>
    </source>
</evidence>
<dbReference type="Proteomes" id="UP000326759">
    <property type="component" value="Unassembled WGS sequence"/>
</dbReference>
<sequence>FNCISDLNYTGCIYKFNMSLKNRIGNSNGYVKQRLGTVPSNFQRNIGITSQKKREKITDARERLAEIAKGEDARKKLDKKRNQNAGSIGKEKILNTAKNKVIVAGLGNQLKNRPLSKLHNSNSRGVVSLGVLQSKTQMKAGSLTRTVNSGISQYDCKEAILQ</sequence>
<reference evidence="1 2" key="1">
    <citation type="journal article" date="2019" name="PLoS Biol.">
        <title>Sex chromosomes control vertical transmission of feminizing Wolbachia symbionts in an isopod.</title>
        <authorList>
            <person name="Becking T."/>
            <person name="Chebbi M.A."/>
            <person name="Giraud I."/>
            <person name="Moumen B."/>
            <person name="Laverre T."/>
            <person name="Caubet Y."/>
            <person name="Peccoud J."/>
            <person name="Gilbert C."/>
            <person name="Cordaux R."/>
        </authorList>
    </citation>
    <scope>NUCLEOTIDE SEQUENCE [LARGE SCALE GENOMIC DNA]</scope>
    <source>
        <strain evidence="1">ANa2</strain>
        <tissue evidence="1">Whole body excluding digestive tract and cuticle</tissue>
    </source>
</reference>
<dbReference type="OrthoDB" id="346839at2759"/>
<protein>
    <submittedName>
        <fullName evidence="1">Uncharacterized protein</fullName>
    </submittedName>
</protein>
<name>A0A5N5TH52_9CRUS</name>
<proteinExistence type="predicted"/>
<evidence type="ECO:0000313" key="1">
    <source>
        <dbReference type="EMBL" id="KAB7505418.1"/>
    </source>
</evidence>
<comment type="caution">
    <text evidence="1">The sequence shown here is derived from an EMBL/GenBank/DDBJ whole genome shotgun (WGS) entry which is preliminary data.</text>
</comment>
<keyword evidence="2" id="KW-1185">Reference proteome</keyword>
<organism evidence="1 2">
    <name type="scientific">Armadillidium nasatum</name>
    <dbReference type="NCBI Taxonomy" id="96803"/>
    <lineage>
        <taxon>Eukaryota</taxon>
        <taxon>Metazoa</taxon>
        <taxon>Ecdysozoa</taxon>
        <taxon>Arthropoda</taxon>
        <taxon>Crustacea</taxon>
        <taxon>Multicrustacea</taxon>
        <taxon>Malacostraca</taxon>
        <taxon>Eumalacostraca</taxon>
        <taxon>Peracarida</taxon>
        <taxon>Isopoda</taxon>
        <taxon>Oniscidea</taxon>
        <taxon>Crinocheta</taxon>
        <taxon>Armadillidiidae</taxon>
        <taxon>Armadillidium</taxon>
    </lineage>
</organism>
<feature type="non-terminal residue" evidence="1">
    <location>
        <position position="1"/>
    </location>
</feature>